<evidence type="ECO:0000256" key="2">
    <source>
        <dbReference type="SAM" id="Phobius"/>
    </source>
</evidence>
<feature type="domain" description="PGF-CTERM archaeal protein-sorting signal" evidence="3">
    <location>
        <begin position="174"/>
        <end position="194"/>
    </location>
</feature>
<keyword evidence="2" id="KW-1133">Transmembrane helix</keyword>
<organism evidence="4 5">
    <name type="scientific">Natronobacterium gregoryi</name>
    <dbReference type="NCBI Taxonomy" id="44930"/>
    <lineage>
        <taxon>Archaea</taxon>
        <taxon>Methanobacteriati</taxon>
        <taxon>Methanobacteriota</taxon>
        <taxon>Stenosarchaea group</taxon>
        <taxon>Halobacteria</taxon>
        <taxon>Halobacteriales</taxon>
        <taxon>Natrialbaceae</taxon>
        <taxon>Natronobacterium</taxon>
    </lineage>
</organism>
<dbReference type="GeneID" id="14207327"/>
<dbReference type="GO" id="GO:0030115">
    <property type="term" value="C:S-layer"/>
    <property type="evidence" value="ECO:0007669"/>
    <property type="project" value="UniProtKB-SubCell"/>
</dbReference>
<name>A0A1I3LHD1_9EURY</name>
<keyword evidence="1" id="KW-0732">Signal</keyword>
<dbReference type="InterPro" id="IPR026371">
    <property type="entry name" value="PGF_CTERM"/>
</dbReference>
<evidence type="ECO:0000313" key="4">
    <source>
        <dbReference type="EMBL" id="SFI84134.1"/>
    </source>
</evidence>
<reference evidence="4 5" key="1">
    <citation type="submission" date="2016-10" db="EMBL/GenBank/DDBJ databases">
        <authorList>
            <person name="de Groot N.N."/>
        </authorList>
    </citation>
    <scope>NUCLEOTIDE SEQUENCE [LARGE SCALE GENOMIC DNA]</scope>
    <source>
        <strain evidence="4 5">SP2</strain>
    </source>
</reference>
<evidence type="ECO:0000259" key="3">
    <source>
        <dbReference type="Pfam" id="PF18204"/>
    </source>
</evidence>
<dbReference type="RefSeq" id="WP_005579963.1">
    <property type="nucleotide sequence ID" value="NZ_FORO01000007.1"/>
</dbReference>
<dbReference type="Pfam" id="PF18204">
    <property type="entry name" value="PGF-CTERM"/>
    <property type="match status" value="1"/>
</dbReference>
<protein>
    <submittedName>
        <fullName evidence="4">PGF-CTERM protein</fullName>
    </submittedName>
</protein>
<dbReference type="GO" id="GO:0005886">
    <property type="term" value="C:plasma membrane"/>
    <property type="evidence" value="ECO:0007669"/>
    <property type="project" value="UniProtKB-SubCell"/>
</dbReference>
<feature type="transmembrane region" description="Helical" evidence="2">
    <location>
        <begin position="175"/>
        <end position="193"/>
    </location>
</feature>
<dbReference type="OMA" id="YEESAYN"/>
<proteinExistence type="predicted"/>
<keyword evidence="2" id="KW-0812">Transmembrane</keyword>
<dbReference type="NCBIfam" id="TIGR04126">
    <property type="entry name" value="PGF_CTERM"/>
    <property type="match status" value="1"/>
</dbReference>
<accession>A0A1I3LHD1</accession>
<gene>
    <name evidence="4" type="ORF">SAMN05443661_1077</name>
</gene>
<dbReference type="OrthoDB" id="206189at2157"/>
<dbReference type="Proteomes" id="UP000182829">
    <property type="component" value="Unassembled WGS sequence"/>
</dbReference>
<dbReference type="AlphaFoldDB" id="A0A1I3LHD1"/>
<sequence>MQVVDNLRATGSEDNRTTTRIAGYLLATIAVLGLLAFLSIGLVAVGAAEETDDGPEQYLEENVTKESSDDPLEIEVAFAADFDDSELEVAEADVIWYDADEYANASDDAEVVESAVIDGEEGQTLAETFDRNDYGSLEFGDEYAVVVDGDDYIDDVARLDGGFVGGIGGADGSPGFGVVVAIAALAAAVGLAARGQ</sequence>
<dbReference type="EMBL" id="FORO01000007">
    <property type="protein sequence ID" value="SFI84134.1"/>
    <property type="molecule type" value="Genomic_DNA"/>
</dbReference>
<evidence type="ECO:0000256" key="1">
    <source>
        <dbReference type="ARBA" id="ARBA00022729"/>
    </source>
</evidence>
<feature type="transmembrane region" description="Helical" evidence="2">
    <location>
        <begin position="21"/>
        <end position="48"/>
    </location>
</feature>
<keyword evidence="2" id="KW-0472">Membrane</keyword>
<evidence type="ECO:0000313" key="5">
    <source>
        <dbReference type="Proteomes" id="UP000182829"/>
    </source>
</evidence>